<dbReference type="SUPFAM" id="SSF51735">
    <property type="entry name" value="NAD(P)-binding Rossmann-fold domains"/>
    <property type="match status" value="1"/>
</dbReference>
<comment type="similarity">
    <text evidence="1">Belongs to the 3-beta-HSD family.</text>
</comment>
<dbReference type="WBParaSite" id="PDA_v2.g13601.t1">
    <property type="protein sequence ID" value="PDA_v2.g13601.t1"/>
    <property type="gene ID" value="PDA_v2.g13601"/>
</dbReference>
<keyword evidence="3" id="KW-1185">Reference proteome</keyword>
<evidence type="ECO:0000256" key="1">
    <source>
        <dbReference type="RuleBase" id="RU004475"/>
    </source>
</evidence>
<dbReference type="Pfam" id="PF01073">
    <property type="entry name" value="3Beta_HSD"/>
    <property type="match status" value="1"/>
</dbReference>
<feature type="domain" description="3-beta hydroxysteroid dehydrogenase/isomerase" evidence="2">
    <location>
        <begin position="6"/>
        <end position="249"/>
    </location>
</feature>
<dbReference type="GO" id="GO:0016616">
    <property type="term" value="F:oxidoreductase activity, acting on the CH-OH group of donors, NAD or NADP as acceptor"/>
    <property type="evidence" value="ECO:0007669"/>
    <property type="project" value="InterPro"/>
</dbReference>
<evidence type="ECO:0000313" key="4">
    <source>
        <dbReference type="WBParaSite" id="PDA_v2.g13601.t1"/>
    </source>
</evidence>
<reference evidence="4" key="1">
    <citation type="submission" date="2022-11" db="UniProtKB">
        <authorList>
            <consortium name="WormBaseParasite"/>
        </authorList>
    </citation>
    <scope>IDENTIFICATION</scope>
</reference>
<keyword evidence="1" id="KW-0812">Transmembrane</keyword>
<evidence type="ECO:0000259" key="2">
    <source>
        <dbReference type="Pfam" id="PF01073"/>
    </source>
</evidence>
<dbReference type="InterPro" id="IPR002225">
    <property type="entry name" value="3Beta_OHSteriod_DH/Estase"/>
</dbReference>
<accession>A0A914P831</accession>
<dbReference type="AlphaFoldDB" id="A0A914P831"/>
<dbReference type="Gene3D" id="3.40.50.720">
    <property type="entry name" value="NAD(P)-binding Rossmann-like Domain"/>
    <property type="match status" value="1"/>
</dbReference>
<sequence>MSTLTIFGGNSLLGQHVINAAIDSKKFGTLRVWNYNSKPEIRLESNNNPETFIEYFNGFESIERIVDGVNAVINVHDCHDFSVKPDVVEMEEHNVYFIQKLLDACQKGDVRSLVHLSSIFVQCTSLFPNVNSREMKPLTSKFVPFKPYVDTKRRAEDLLMNHHSDLQIVIGRCGGIYGEGDVASPICDAIYLSDKLGYLPILGDRGGVYQMAYAGNIASSMIEILSHLEKNVSIRREIVVLRDETPNQDIYSSTLIPILSSTSRPISSSSLPFFLFFPILCIIAGLNWICNTLGFSTRLNNLPDPVYVYFILRHWTFFSDFKQRILFGQTPKYSYDESKSRCIEYYSNLSSDQIRNMSWQKCFY</sequence>
<organism evidence="3 4">
    <name type="scientific">Panagrolaimus davidi</name>
    <dbReference type="NCBI Taxonomy" id="227884"/>
    <lineage>
        <taxon>Eukaryota</taxon>
        <taxon>Metazoa</taxon>
        <taxon>Ecdysozoa</taxon>
        <taxon>Nematoda</taxon>
        <taxon>Chromadorea</taxon>
        <taxon>Rhabditida</taxon>
        <taxon>Tylenchina</taxon>
        <taxon>Panagrolaimomorpha</taxon>
        <taxon>Panagrolaimoidea</taxon>
        <taxon>Panagrolaimidae</taxon>
        <taxon>Panagrolaimus</taxon>
    </lineage>
</organism>
<dbReference type="Proteomes" id="UP000887578">
    <property type="component" value="Unplaced"/>
</dbReference>
<dbReference type="PANTHER" id="PTHR43000">
    <property type="entry name" value="DTDP-D-GLUCOSE 4,6-DEHYDRATASE-RELATED"/>
    <property type="match status" value="1"/>
</dbReference>
<evidence type="ECO:0000313" key="3">
    <source>
        <dbReference type="Proteomes" id="UP000887578"/>
    </source>
</evidence>
<keyword evidence="1" id="KW-0560">Oxidoreductase</keyword>
<name>A0A914P831_9BILA</name>
<dbReference type="GO" id="GO:0006694">
    <property type="term" value="P:steroid biosynthetic process"/>
    <property type="evidence" value="ECO:0007669"/>
    <property type="project" value="InterPro"/>
</dbReference>
<keyword evidence="1" id="KW-0472">Membrane</keyword>
<keyword evidence="1" id="KW-1133">Transmembrane helix</keyword>
<dbReference type="InterPro" id="IPR036291">
    <property type="entry name" value="NAD(P)-bd_dom_sf"/>
</dbReference>
<feature type="transmembrane region" description="Helical" evidence="1">
    <location>
        <begin position="271"/>
        <end position="290"/>
    </location>
</feature>
<protein>
    <submittedName>
        <fullName evidence="4">3-beta hydroxysteroid dehydrogenase/isomerase domain-containing protein</fullName>
    </submittedName>
</protein>
<proteinExistence type="inferred from homology"/>